<dbReference type="EMBL" id="JARBJD010000222">
    <property type="protein sequence ID" value="KAK2946662.1"/>
    <property type="molecule type" value="Genomic_DNA"/>
</dbReference>
<feature type="region of interest" description="Disordered" evidence="1">
    <location>
        <begin position="1396"/>
        <end position="1416"/>
    </location>
</feature>
<feature type="compositionally biased region" description="Low complexity" evidence="1">
    <location>
        <begin position="514"/>
        <end position="528"/>
    </location>
</feature>
<feature type="compositionally biased region" description="Basic and acidic residues" evidence="1">
    <location>
        <begin position="474"/>
        <end position="488"/>
    </location>
</feature>
<feature type="compositionally biased region" description="Polar residues" evidence="1">
    <location>
        <begin position="536"/>
        <end position="549"/>
    </location>
</feature>
<evidence type="ECO:0000313" key="3">
    <source>
        <dbReference type="Proteomes" id="UP001281761"/>
    </source>
</evidence>
<gene>
    <name evidence="2" type="ORF">BLNAU_18414</name>
</gene>
<feature type="region of interest" description="Disordered" evidence="1">
    <location>
        <begin position="510"/>
        <end position="551"/>
    </location>
</feature>
<organism evidence="2 3">
    <name type="scientific">Blattamonas nauphoetae</name>
    <dbReference type="NCBI Taxonomy" id="2049346"/>
    <lineage>
        <taxon>Eukaryota</taxon>
        <taxon>Metamonada</taxon>
        <taxon>Preaxostyla</taxon>
        <taxon>Oxymonadida</taxon>
        <taxon>Blattamonas</taxon>
    </lineage>
</organism>
<keyword evidence="3" id="KW-1185">Reference proteome</keyword>
<feature type="region of interest" description="Disordered" evidence="1">
    <location>
        <begin position="453"/>
        <end position="488"/>
    </location>
</feature>
<feature type="compositionally biased region" description="Basic and acidic residues" evidence="1">
    <location>
        <begin position="1396"/>
        <end position="1405"/>
    </location>
</feature>
<accession>A0ABQ9X6X3</accession>
<dbReference type="Proteomes" id="UP001281761">
    <property type="component" value="Unassembled WGS sequence"/>
</dbReference>
<sequence>MENPNQHLLLCFEHVTHSQVENCARNDDPPPIIINPTKMSLNGDDKPNEQSPSSSEEQEKPKSLLLTPRASSSQQLAPIILPPATNTPHLAPSPSPRPLLFTNYFAAPKYLLYQVMEAIKFMTCKELSKTKECVFVAEIIRQAAEKKFPTSSEIWMTSSFYTLSYTSSELKLGDHLRTTMQHLLFRVARLPLPAALSPTERAEQDSAVRLASDALYTLRFGEHPHVTHEDHPSTGTAPLDPIDAVASLSPSITRTSSFTTRTPSLPHTHLHILPIVTPEEHCPVSEHNTSLDKSPVQKINTLGTTVIPPFDTPLSNQSTQLASREFGMPSLTRSASHFFHHSAPVLLRLPLSTLFTLPFSDQIAVLRRLNPTQDRTVISATSMHSVQLPNQTTHQSSPSGALISMSQMSSPLSMSRRHLGHQQKTVHPLFIQHTTSCLSGDTFDTGTNPVASPSLSLTEQSTTCTVHDTSSPATEKEHESTKENETDSARLFVLSSSDITAVTDRLFTPPSFLTTAPHSTAATTSSSSKEAGESDILNSTRSSSVSTEMTTHELDSLFTPHPHTPSGGSVSPPPLTFRPQISTILNTSIVLTVSEDGNIDVLHTMSMNCLSTLSAANAIGAASQTFASIVDLTESVISQRKHISMFTVSSLFYALLPTLHIITRLEQIIFRRDLGVIQVRSQEELVRTSRNMILVGSKKELTFLRNRIVETIHSLDFNRLSRAPPLDDQTSNTPLVPVFDFYRSPSPLRFELPTFPGSLQLRLNTKQSHSARLPFQRVSFKGEKRDIGSISDSNRTKTFDRLRKMSCLLRRTMHRISPHVQLCQKPSRVLDTISLTQTTAISISGSVTFYIRRCLFMEISLDSGSGGSVIDSSTNGLVSIVNSDFGGCSSSDRAGSGTINLQETKITKTGLDFGSHSFIESTGGKVCWARNGGALAIEVSNSATSTITHTSSSTFDATFTNCRAIGEDETLDNPTGKGGAIFVNGSTTNSNPLKFNTSSSDDARFEKNFGGEGNDVFVTSSVFSGKTLSQISSFGGGSHSINFRVVVEGLGMDENEKDEIQNKLLPSPKVSVNGSEPDLYGNPSGKDDAACKWTSSFCATLGHGIQFLTQKGLDGSAIPQTIQFVHNTTYTEKRVVVSDQDVTVTGTSAKSPAQADIVRSLVEIDGAMAVGKRKLFVAKKETKQESLLWSWFPHSDTEEKIFVASEGIDHNNCGLIALPCSSFEKTFLKQNSRTTKLLLNTSSSLSQSHTPQFSSLAIASFSSPTRHTLSVTSSGSFSLTTQSLSIASVDFEKALDSEKLASSLFTLTSSSYLSLSDEKKEQMCCWCDKAIPEHTGPLAILMFGHSEEDVAVDLSIFDHANSGKEKLPSLDLSSFNQLNPKTLDLPFFVSETVRSAAEKKSEGDGTTKPTTNTEERPVATEIGTERIRLKSRDMFKGTVFPFVDQLIHPLTSTTKLRNRSKTGWTVLLLSHPSRRSLPISTTSHHPMRALSHHVQPNISFIPFSNTIPSLLQYGRTANPTMLCTI</sequence>
<comment type="caution">
    <text evidence="2">The sequence shown here is derived from an EMBL/GenBank/DDBJ whole genome shotgun (WGS) entry which is preliminary data.</text>
</comment>
<reference evidence="2 3" key="1">
    <citation type="journal article" date="2022" name="bioRxiv">
        <title>Genomics of Preaxostyla Flagellates Illuminates Evolutionary Transitions and the Path Towards Mitochondrial Loss.</title>
        <authorList>
            <person name="Novak L.V.F."/>
            <person name="Treitli S.C."/>
            <person name="Pyrih J."/>
            <person name="Halakuc P."/>
            <person name="Pipaliya S.V."/>
            <person name="Vacek V."/>
            <person name="Brzon O."/>
            <person name="Soukal P."/>
            <person name="Eme L."/>
            <person name="Dacks J.B."/>
            <person name="Karnkowska A."/>
            <person name="Elias M."/>
            <person name="Hampl V."/>
        </authorList>
    </citation>
    <scope>NUCLEOTIDE SEQUENCE [LARGE SCALE GENOMIC DNA]</scope>
    <source>
        <strain evidence="2">NAU3</strain>
        <tissue evidence="2">Gut</tissue>
    </source>
</reference>
<evidence type="ECO:0000313" key="2">
    <source>
        <dbReference type="EMBL" id="KAK2946662.1"/>
    </source>
</evidence>
<feature type="region of interest" description="Disordered" evidence="1">
    <location>
        <begin position="22"/>
        <end position="73"/>
    </location>
</feature>
<protein>
    <submittedName>
        <fullName evidence="2">Uncharacterized protein</fullName>
    </submittedName>
</protein>
<feature type="compositionally biased region" description="Polar residues" evidence="1">
    <location>
        <begin position="453"/>
        <end position="473"/>
    </location>
</feature>
<evidence type="ECO:0000256" key="1">
    <source>
        <dbReference type="SAM" id="MobiDB-lite"/>
    </source>
</evidence>
<proteinExistence type="predicted"/>
<name>A0ABQ9X6X3_9EUKA</name>